<dbReference type="InterPro" id="IPR043149">
    <property type="entry name" value="TagF_N"/>
</dbReference>
<evidence type="ECO:0000256" key="5">
    <source>
        <dbReference type="ARBA" id="ARBA00022944"/>
    </source>
</evidence>
<dbReference type="InterPro" id="IPR007554">
    <property type="entry name" value="Glycerophosphate_synth"/>
</dbReference>
<keyword evidence="4" id="KW-0808">Transferase</keyword>
<evidence type="ECO:0000313" key="7">
    <source>
        <dbReference type="EMBL" id="CAB4624253.1"/>
    </source>
</evidence>
<accession>A0A6J6IIE0</accession>
<sequence>MKYSPTRILGALRRRQLDWLRGAVYRSFSKAKLADTMLFESFQGKVIGDNPYAIFAEVKPNNSKFELLFTVNSLTKAPEGAKPIRHGSLAWLKALACSKVLVNNTNFPSYFRKREGQKYIQTWHGTPLKRLGRDILDVVPTGSYLKMMDREASYWDYLISPNNYCTELLPGIFGYQGKILETGYPRNDILVNRVGDRELIRRSLGITDSSQLVVLYAPTWRDTKRTATGNWKPVNFLTGNLGPNVTLLFRGHTNTHQAHSDQVARGAIDVTSHKNVAELYLAADVLVTDYSSSMFDFSVTGKPMIFLAPDMDDYIAKRGFYFDFEQLAPGPILRDEANLSETLENIESVKLQYAERYLAWQRKFNQLEDGKASKRVVDQAL</sequence>
<dbReference type="Gene3D" id="3.40.50.12580">
    <property type="match status" value="1"/>
</dbReference>
<evidence type="ECO:0000256" key="6">
    <source>
        <dbReference type="ARBA" id="ARBA00023136"/>
    </source>
</evidence>
<comment type="similarity">
    <text evidence="2">Belongs to the CDP-glycerol glycerophosphotransferase family.</text>
</comment>
<evidence type="ECO:0000256" key="4">
    <source>
        <dbReference type="ARBA" id="ARBA00022679"/>
    </source>
</evidence>
<dbReference type="InterPro" id="IPR051612">
    <property type="entry name" value="Teichoic_Acid_Biosynth"/>
</dbReference>
<dbReference type="GO" id="GO:0019350">
    <property type="term" value="P:teichoic acid biosynthetic process"/>
    <property type="evidence" value="ECO:0007669"/>
    <property type="project" value="UniProtKB-KW"/>
</dbReference>
<dbReference type="PANTHER" id="PTHR37316">
    <property type="entry name" value="TEICHOIC ACID GLYCEROL-PHOSPHATE PRIMASE"/>
    <property type="match status" value="1"/>
</dbReference>
<proteinExistence type="inferred from homology"/>
<keyword evidence="3" id="KW-1003">Cell membrane</keyword>
<dbReference type="GO" id="GO:0047355">
    <property type="term" value="F:CDP-glycerol glycerophosphotransferase activity"/>
    <property type="evidence" value="ECO:0007669"/>
    <property type="project" value="InterPro"/>
</dbReference>
<reference evidence="7" key="1">
    <citation type="submission" date="2020-05" db="EMBL/GenBank/DDBJ databases">
        <authorList>
            <person name="Chiriac C."/>
            <person name="Salcher M."/>
            <person name="Ghai R."/>
            <person name="Kavagutti S V."/>
        </authorList>
    </citation>
    <scope>NUCLEOTIDE SEQUENCE</scope>
</reference>
<organism evidence="7">
    <name type="scientific">freshwater metagenome</name>
    <dbReference type="NCBI Taxonomy" id="449393"/>
    <lineage>
        <taxon>unclassified sequences</taxon>
        <taxon>metagenomes</taxon>
        <taxon>ecological metagenomes</taxon>
    </lineage>
</organism>
<name>A0A6J6IIE0_9ZZZZ</name>
<dbReference type="AlphaFoldDB" id="A0A6J6IIE0"/>
<protein>
    <submittedName>
        <fullName evidence="7">Unannotated protein</fullName>
    </submittedName>
</protein>
<dbReference type="Pfam" id="PF04464">
    <property type="entry name" value="Glyphos_transf"/>
    <property type="match status" value="1"/>
</dbReference>
<gene>
    <name evidence="7" type="ORF">UFOPK2032_00102</name>
</gene>
<dbReference type="Gene3D" id="3.40.50.11820">
    <property type="match status" value="1"/>
</dbReference>
<dbReference type="PANTHER" id="PTHR37316:SF3">
    <property type="entry name" value="TEICHOIC ACID GLYCEROL-PHOSPHATE TRANSFERASE"/>
    <property type="match status" value="1"/>
</dbReference>
<keyword evidence="5" id="KW-0777">Teichoic acid biosynthesis</keyword>
<dbReference type="InterPro" id="IPR043148">
    <property type="entry name" value="TagF_C"/>
</dbReference>
<comment type="subcellular location">
    <subcellularLocation>
        <location evidence="1">Cell membrane</location>
        <topology evidence="1">Peripheral membrane protein</topology>
    </subcellularLocation>
</comment>
<dbReference type="EMBL" id="CAEZVM010000002">
    <property type="protein sequence ID" value="CAB4624253.1"/>
    <property type="molecule type" value="Genomic_DNA"/>
</dbReference>
<evidence type="ECO:0000256" key="1">
    <source>
        <dbReference type="ARBA" id="ARBA00004202"/>
    </source>
</evidence>
<dbReference type="GO" id="GO:0005886">
    <property type="term" value="C:plasma membrane"/>
    <property type="evidence" value="ECO:0007669"/>
    <property type="project" value="UniProtKB-SubCell"/>
</dbReference>
<evidence type="ECO:0000256" key="3">
    <source>
        <dbReference type="ARBA" id="ARBA00022475"/>
    </source>
</evidence>
<keyword evidence="6" id="KW-0472">Membrane</keyword>
<evidence type="ECO:0000256" key="2">
    <source>
        <dbReference type="ARBA" id="ARBA00010488"/>
    </source>
</evidence>
<dbReference type="SUPFAM" id="SSF53756">
    <property type="entry name" value="UDP-Glycosyltransferase/glycogen phosphorylase"/>
    <property type="match status" value="1"/>
</dbReference>